<dbReference type="InterPro" id="IPR025311">
    <property type="entry name" value="DUF4166"/>
</dbReference>
<name>A0A939LXG9_9MICO</name>
<dbReference type="EMBL" id="JAGDYL010000003">
    <property type="protein sequence ID" value="MBO1804197.1"/>
    <property type="molecule type" value="Genomic_DNA"/>
</dbReference>
<dbReference type="Proteomes" id="UP000664398">
    <property type="component" value="Unassembled WGS sequence"/>
</dbReference>
<protein>
    <submittedName>
        <fullName evidence="2">DUF4166 domain-containing protein</fullName>
    </submittedName>
</protein>
<comment type="caution">
    <text evidence="2">The sequence shown here is derived from an EMBL/GenBank/DDBJ whole genome shotgun (WGS) entry which is preliminary data.</text>
</comment>
<dbReference type="RefSeq" id="WP_208044683.1">
    <property type="nucleotide sequence ID" value="NZ_JAGDYL010000003.1"/>
</dbReference>
<evidence type="ECO:0000313" key="3">
    <source>
        <dbReference type="Proteomes" id="UP000664398"/>
    </source>
</evidence>
<gene>
    <name evidence="2" type="ORF">J4H91_02540</name>
</gene>
<accession>A0A939LXG9</accession>
<evidence type="ECO:0000259" key="1">
    <source>
        <dbReference type="Pfam" id="PF13761"/>
    </source>
</evidence>
<reference evidence="2" key="1">
    <citation type="submission" date="2021-03" db="EMBL/GenBank/DDBJ databases">
        <title>Leucobacter chromiisoli sp. nov., isolated from chromium-containing soil of chemical plant.</title>
        <authorList>
            <person name="Xu Z."/>
        </authorList>
    </citation>
    <scope>NUCLEOTIDE SEQUENCE</scope>
    <source>
        <strain evidence="2">A2</strain>
    </source>
</reference>
<evidence type="ECO:0000313" key="2">
    <source>
        <dbReference type="EMBL" id="MBO1804197.1"/>
    </source>
</evidence>
<keyword evidence="3" id="KW-1185">Reference proteome</keyword>
<organism evidence="2 3">
    <name type="scientific">Leucobacter ruminantium</name>
    <dbReference type="NCBI Taxonomy" id="1289170"/>
    <lineage>
        <taxon>Bacteria</taxon>
        <taxon>Bacillati</taxon>
        <taxon>Actinomycetota</taxon>
        <taxon>Actinomycetes</taxon>
        <taxon>Micrococcales</taxon>
        <taxon>Microbacteriaceae</taxon>
        <taxon>Leucobacter</taxon>
    </lineage>
</organism>
<sequence length="211" mass="23059">MALRSPYEAALGERIHDLHPELRRYFSAIPEGCVGLGRGEFSEFGSRSRWLRPLLRAFERRGALYGGYAEAVPFRIVNRTIAAGPGTEAGTAVARREIGLPGGEWVMSDDVVRVGDRVVDRIGAPWTLSASFEVDVRDGALVLTSRAVGVVLGRLRLRIPRPLAPVVRLRKSRAAEGGGQYVELTVDAPVVGRIYGYRGGFEYAIVPEEQA</sequence>
<feature type="domain" description="DUF4166" evidence="1">
    <location>
        <begin position="18"/>
        <end position="201"/>
    </location>
</feature>
<dbReference type="Pfam" id="PF13761">
    <property type="entry name" value="DUF4166"/>
    <property type="match status" value="1"/>
</dbReference>
<proteinExistence type="predicted"/>
<dbReference type="AlphaFoldDB" id="A0A939LXG9"/>